<dbReference type="Gene3D" id="3.30.70.860">
    <property type="match status" value="1"/>
</dbReference>
<dbReference type="InterPro" id="IPR035571">
    <property type="entry name" value="UPF0234-like_C"/>
</dbReference>
<dbReference type="Proteomes" id="UP001265301">
    <property type="component" value="Unassembled WGS sequence"/>
</dbReference>
<comment type="function">
    <text evidence="3">Nucleotide-binding protein.</text>
</comment>
<evidence type="ECO:0000256" key="1">
    <source>
        <dbReference type="ARBA" id="ARBA00022741"/>
    </source>
</evidence>
<organism evidence="4 5">
    <name type="scientific">Enterococcus viikkiensis</name>
    <dbReference type="NCBI Taxonomy" id="930854"/>
    <lineage>
        <taxon>Bacteria</taxon>
        <taxon>Bacillati</taxon>
        <taxon>Bacillota</taxon>
        <taxon>Bacilli</taxon>
        <taxon>Lactobacillales</taxon>
        <taxon>Enterococcaceae</taxon>
        <taxon>Enterococcus</taxon>
    </lineage>
</organism>
<dbReference type="InterPro" id="IPR036183">
    <property type="entry name" value="YajQ-like_sf"/>
</dbReference>
<dbReference type="PANTHER" id="PTHR30476">
    <property type="entry name" value="UPF0234 PROTEIN YAJQ"/>
    <property type="match status" value="1"/>
</dbReference>
<keyword evidence="5" id="KW-1185">Reference proteome</keyword>
<dbReference type="SUPFAM" id="SSF89963">
    <property type="entry name" value="YajQ-like"/>
    <property type="match status" value="2"/>
</dbReference>
<comment type="caution">
    <text evidence="4">The sequence shown here is derived from an EMBL/GenBank/DDBJ whole genome shotgun (WGS) entry which is preliminary data.</text>
</comment>
<accession>A0ABU3FMZ6</accession>
<name>A0ABU3FMZ6_9ENTE</name>
<dbReference type="PANTHER" id="PTHR30476:SF0">
    <property type="entry name" value="UPF0234 PROTEIN YAJQ"/>
    <property type="match status" value="1"/>
</dbReference>
<dbReference type="HAMAP" id="MF_00632">
    <property type="entry name" value="UPF0234"/>
    <property type="match status" value="1"/>
</dbReference>
<reference evidence="4 5" key="1">
    <citation type="submission" date="2023-03" db="EMBL/GenBank/DDBJ databases">
        <authorList>
            <person name="Shen W."/>
            <person name="Cai J."/>
        </authorList>
    </citation>
    <scope>NUCLEOTIDE SEQUENCE [LARGE SCALE GENOMIC DNA]</scope>
    <source>
        <strain evidence="4 5">B101</strain>
    </source>
</reference>
<dbReference type="RefSeq" id="WP_311818509.1">
    <property type="nucleotide sequence ID" value="NZ_JARQBN010000003.1"/>
</dbReference>
<dbReference type="Pfam" id="PF04461">
    <property type="entry name" value="YajQ"/>
    <property type="match status" value="1"/>
</dbReference>
<dbReference type="NCBIfam" id="NF003819">
    <property type="entry name" value="PRK05412.1"/>
    <property type="match status" value="1"/>
</dbReference>
<dbReference type="EMBL" id="JARQBN010000003">
    <property type="protein sequence ID" value="MDT2827345.1"/>
    <property type="molecule type" value="Genomic_DNA"/>
</dbReference>
<proteinExistence type="inferred from homology"/>
<evidence type="ECO:0000256" key="3">
    <source>
        <dbReference type="HAMAP-Rule" id="MF_00632"/>
    </source>
</evidence>
<evidence type="ECO:0000256" key="2">
    <source>
        <dbReference type="ARBA" id="ARBA00093450"/>
    </source>
</evidence>
<keyword evidence="1 3" id="KW-0547">Nucleotide-binding</keyword>
<evidence type="ECO:0000313" key="4">
    <source>
        <dbReference type="EMBL" id="MDT2827345.1"/>
    </source>
</evidence>
<comment type="similarity">
    <text evidence="2 3">Belongs to the YajQ family.</text>
</comment>
<protein>
    <recommendedName>
        <fullName evidence="3">Nucleotide-binding protein P7H59_02630</fullName>
    </recommendedName>
</protein>
<evidence type="ECO:0000313" key="5">
    <source>
        <dbReference type="Proteomes" id="UP001265301"/>
    </source>
</evidence>
<gene>
    <name evidence="4" type="ORF">P7H59_02630</name>
</gene>
<dbReference type="CDD" id="cd11740">
    <property type="entry name" value="YajQ_like"/>
    <property type="match status" value="1"/>
</dbReference>
<dbReference type="InterPro" id="IPR035570">
    <property type="entry name" value="UPF0234_N"/>
</dbReference>
<dbReference type="Gene3D" id="3.30.70.990">
    <property type="entry name" value="YajQ-like, domain 2"/>
    <property type="match status" value="1"/>
</dbReference>
<sequence length="163" mass="18390">MAKEASFDIVSELNKEEVKNGVQIALKELKNRFDFKGSTFDITTEGNQLVVTAEDDYKIEQVKEVLFNKLIKRGVPLKNIQFSDSEHALGGNARQKADLVSGIDKESAKKLTIAIKNSKIKVKAQIQEDQLRVTGKNRDDLQKVIALVKDIDLPIDLQFTNYR</sequence>
<dbReference type="InterPro" id="IPR007551">
    <property type="entry name" value="YajQ/Smlt4090-like"/>
</dbReference>